<dbReference type="GO" id="GO:0005768">
    <property type="term" value="C:endosome"/>
    <property type="evidence" value="ECO:0007669"/>
    <property type="project" value="TreeGrafter"/>
</dbReference>
<organism evidence="2 3">
    <name type="scientific">Oncorhynchus mykiss</name>
    <name type="common">Rainbow trout</name>
    <name type="synonym">Salmo gairdneri</name>
    <dbReference type="NCBI Taxonomy" id="8022"/>
    <lineage>
        <taxon>Eukaryota</taxon>
        <taxon>Metazoa</taxon>
        <taxon>Chordata</taxon>
        <taxon>Craniata</taxon>
        <taxon>Vertebrata</taxon>
        <taxon>Euteleostomi</taxon>
        <taxon>Actinopterygii</taxon>
        <taxon>Neopterygii</taxon>
        <taxon>Teleostei</taxon>
        <taxon>Protacanthopterygii</taxon>
        <taxon>Salmoniformes</taxon>
        <taxon>Salmonidae</taxon>
        <taxon>Salmoninae</taxon>
        <taxon>Oncorhynchus</taxon>
    </lineage>
</organism>
<dbReference type="InterPro" id="IPR008942">
    <property type="entry name" value="ENTH_VHS"/>
</dbReference>
<reference evidence="2" key="2">
    <citation type="submission" date="2025-08" db="UniProtKB">
        <authorList>
            <consortium name="Ensembl"/>
        </authorList>
    </citation>
    <scope>IDENTIFICATION</scope>
</reference>
<sequence>MQFFNPVSWRDEFSMVIEKATDGGLQAEDWTLNMEICDIINETEEGPKDAIRALKKRLSGNRNYREVMLLCPPLVTCINGTCLNLLSV</sequence>
<dbReference type="PROSITE" id="PS50179">
    <property type="entry name" value="VHS"/>
    <property type="match status" value="1"/>
</dbReference>
<dbReference type="GO" id="GO:0035091">
    <property type="term" value="F:phosphatidylinositol binding"/>
    <property type="evidence" value="ECO:0007669"/>
    <property type="project" value="InterPro"/>
</dbReference>
<reference evidence="2" key="1">
    <citation type="submission" date="2020-07" db="EMBL/GenBank/DDBJ databases">
        <title>A long reads based de novo assembly of the rainbow trout Arlee double haploid line genome.</title>
        <authorList>
            <person name="Gao G."/>
            <person name="Palti Y."/>
        </authorList>
    </citation>
    <scope>NUCLEOTIDE SEQUENCE [LARGE SCALE GENOMIC DNA]</scope>
</reference>
<dbReference type="Pfam" id="PF00790">
    <property type="entry name" value="VHS"/>
    <property type="match status" value="1"/>
</dbReference>
<feature type="domain" description="VHS" evidence="1">
    <location>
        <begin position="20"/>
        <end position="79"/>
    </location>
</feature>
<dbReference type="AlphaFoldDB" id="A0A8L0DVD9"/>
<name>A0A8L0DVD9_ONCMY</name>
<dbReference type="Ensembl" id="ENSOMYT00000144251.1">
    <property type="protein sequence ID" value="ENSOMYP00000141886.1"/>
    <property type="gene ID" value="ENSOMYG00000042499.2"/>
</dbReference>
<keyword evidence="3" id="KW-1185">Reference proteome</keyword>
<dbReference type="PANTHER" id="PTHR13856">
    <property type="entry name" value="VHS DOMAIN CONTAINING PROTEIN FAMILY"/>
    <property type="match status" value="1"/>
</dbReference>
<dbReference type="GO" id="GO:0043130">
    <property type="term" value="F:ubiquitin binding"/>
    <property type="evidence" value="ECO:0007669"/>
    <property type="project" value="InterPro"/>
</dbReference>
<accession>A0A8L0DVD9</accession>
<proteinExistence type="predicted"/>
<dbReference type="GeneTree" id="ENSGT00940000156940"/>
<evidence type="ECO:0000259" key="1">
    <source>
        <dbReference type="PROSITE" id="PS50179"/>
    </source>
</evidence>
<evidence type="ECO:0000313" key="2">
    <source>
        <dbReference type="Ensembl" id="ENSOMYP00000141886.1"/>
    </source>
</evidence>
<dbReference type="PANTHER" id="PTHR13856:SF31">
    <property type="entry name" value="TOM1-LIKE PROTEIN 2"/>
    <property type="match status" value="1"/>
</dbReference>
<evidence type="ECO:0000313" key="3">
    <source>
        <dbReference type="Proteomes" id="UP000694395"/>
    </source>
</evidence>
<dbReference type="GO" id="GO:0030276">
    <property type="term" value="F:clathrin binding"/>
    <property type="evidence" value="ECO:0007669"/>
    <property type="project" value="TreeGrafter"/>
</dbReference>
<dbReference type="GO" id="GO:0016020">
    <property type="term" value="C:membrane"/>
    <property type="evidence" value="ECO:0007669"/>
    <property type="project" value="TreeGrafter"/>
</dbReference>
<dbReference type="Gene3D" id="1.25.40.90">
    <property type="match status" value="1"/>
</dbReference>
<protein>
    <submittedName>
        <fullName evidence="2">Target of myb1 like 2 membrane trafficking protein</fullName>
    </submittedName>
</protein>
<dbReference type="InterPro" id="IPR002014">
    <property type="entry name" value="VHS_dom"/>
</dbReference>
<dbReference type="GO" id="GO:0007165">
    <property type="term" value="P:signal transduction"/>
    <property type="evidence" value="ECO:0007669"/>
    <property type="project" value="TreeGrafter"/>
</dbReference>
<dbReference type="SUPFAM" id="SSF48464">
    <property type="entry name" value="ENTH/VHS domain"/>
    <property type="match status" value="1"/>
</dbReference>
<dbReference type="Proteomes" id="UP000694395">
    <property type="component" value="Chromosome 13"/>
</dbReference>
<reference evidence="2" key="3">
    <citation type="submission" date="2025-09" db="UniProtKB">
        <authorList>
            <consortium name="Ensembl"/>
        </authorList>
    </citation>
    <scope>IDENTIFICATION</scope>
</reference>